<dbReference type="InterPro" id="IPR001182">
    <property type="entry name" value="FtsW/RodA"/>
</dbReference>
<keyword evidence="8 18" id="KW-0472">Membrane</keyword>
<keyword evidence="3" id="KW-0808">Transferase</keyword>
<evidence type="ECO:0000256" key="13">
    <source>
        <dbReference type="ARBA" id="ARBA00041418"/>
    </source>
</evidence>
<evidence type="ECO:0000256" key="2">
    <source>
        <dbReference type="ARBA" id="ARBA00022676"/>
    </source>
</evidence>
<evidence type="ECO:0000256" key="15">
    <source>
        <dbReference type="ARBA" id="ARBA00049902"/>
    </source>
</evidence>
<evidence type="ECO:0000256" key="16">
    <source>
        <dbReference type="ARBA" id="ARBA00049966"/>
    </source>
</evidence>
<feature type="transmembrane region" description="Helical" evidence="18">
    <location>
        <begin position="41"/>
        <end position="62"/>
    </location>
</feature>
<evidence type="ECO:0000256" key="9">
    <source>
        <dbReference type="ARBA" id="ARBA00032370"/>
    </source>
</evidence>
<feature type="compositionally biased region" description="Basic and acidic residues" evidence="17">
    <location>
        <begin position="474"/>
        <end position="534"/>
    </location>
</feature>
<evidence type="ECO:0000256" key="18">
    <source>
        <dbReference type="SAM" id="Phobius"/>
    </source>
</evidence>
<dbReference type="Pfam" id="PF01098">
    <property type="entry name" value="FTSW_RODA_SPOVE"/>
    <property type="match status" value="1"/>
</dbReference>
<feature type="transmembrane region" description="Helical" evidence="18">
    <location>
        <begin position="219"/>
        <end position="235"/>
    </location>
</feature>
<dbReference type="Proteomes" id="UP001431693">
    <property type="component" value="Unassembled WGS sequence"/>
</dbReference>
<feature type="transmembrane region" description="Helical" evidence="18">
    <location>
        <begin position="334"/>
        <end position="361"/>
    </location>
</feature>
<dbReference type="PANTHER" id="PTHR30474:SF2">
    <property type="entry name" value="PEPTIDOGLYCAN GLYCOSYLTRANSFERASE FTSW-RELATED"/>
    <property type="match status" value="1"/>
</dbReference>
<reference evidence="19" key="1">
    <citation type="submission" date="2023-05" db="EMBL/GenBank/DDBJ databases">
        <title>[olsenella] sp. nov., isolated from a pig farm feces dump.</title>
        <authorList>
            <person name="Chang Y.-H."/>
        </authorList>
    </citation>
    <scope>NUCLEOTIDE SEQUENCE</scope>
    <source>
        <strain evidence="19">YH-ols2217</strain>
    </source>
</reference>
<evidence type="ECO:0000256" key="3">
    <source>
        <dbReference type="ARBA" id="ARBA00022679"/>
    </source>
</evidence>
<evidence type="ECO:0000256" key="8">
    <source>
        <dbReference type="ARBA" id="ARBA00023136"/>
    </source>
</evidence>
<accession>A0ABT6ZM18</accession>
<feature type="transmembrane region" description="Helical" evidence="18">
    <location>
        <begin position="74"/>
        <end position="95"/>
    </location>
</feature>
<keyword evidence="20" id="KW-1185">Reference proteome</keyword>
<proteinExistence type="inferred from homology"/>
<dbReference type="RefSeq" id="WP_283713267.1">
    <property type="nucleotide sequence ID" value="NZ_JASJEW010000003.1"/>
</dbReference>
<name>A0ABT6ZM18_9ACTN</name>
<keyword evidence="2" id="KW-0328">Glycosyltransferase</keyword>
<feature type="transmembrane region" description="Helical" evidence="18">
    <location>
        <begin position="135"/>
        <end position="162"/>
    </location>
</feature>
<evidence type="ECO:0000313" key="19">
    <source>
        <dbReference type="EMBL" id="MDJ1130102.1"/>
    </source>
</evidence>
<keyword evidence="4 18" id="KW-0812">Transmembrane</keyword>
<organism evidence="19 20">
    <name type="scientific">Kribbibacterium absianum</name>
    <dbReference type="NCBI Taxonomy" id="3044210"/>
    <lineage>
        <taxon>Bacteria</taxon>
        <taxon>Bacillati</taxon>
        <taxon>Actinomycetota</taxon>
        <taxon>Coriobacteriia</taxon>
        <taxon>Coriobacteriales</taxon>
        <taxon>Kribbibacteriaceae</taxon>
        <taxon>Kribbibacterium</taxon>
    </lineage>
</organism>
<feature type="transmembrane region" description="Helical" evidence="18">
    <location>
        <begin position="367"/>
        <end position="389"/>
    </location>
</feature>
<evidence type="ECO:0000256" key="14">
    <source>
        <dbReference type="ARBA" id="ARBA00044770"/>
    </source>
</evidence>
<evidence type="ECO:0000313" key="20">
    <source>
        <dbReference type="Proteomes" id="UP001431693"/>
    </source>
</evidence>
<gene>
    <name evidence="19" type="ORF">QJ043_08450</name>
</gene>
<comment type="caution">
    <text evidence="19">The sequence shown here is derived from an EMBL/GenBank/DDBJ whole genome shotgun (WGS) entry which is preliminary data.</text>
</comment>
<keyword evidence="7 18" id="KW-1133">Transmembrane helix</keyword>
<evidence type="ECO:0000256" key="4">
    <source>
        <dbReference type="ARBA" id="ARBA00022692"/>
    </source>
</evidence>
<evidence type="ECO:0000256" key="17">
    <source>
        <dbReference type="SAM" id="MobiDB-lite"/>
    </source>
</evidence>
<evidence type="ECO:0000256" key="12">
    <source>
        <dbReference type="ARBA" id="ARBA00041185"/>
    </source>
</evidence>
<evidence type="ECO:0000256" key="10">
    <source>
        <dbReference type="ARBA" id="ARBA00033270"/>
    </source>
</evidence>
<evidence type="ECO:0000256" key="7">
    <source>
        <dbReference type="ARBA" id="ARBA00022989"/>
    </source>
</evidence>
<evidence type="ECO:0000256" key="1">
    <source>
        <dbReference type="ARBA" id="ARBA00004141"/>
    </source>
</evidence>
<comment type="catalytic activity">
    <reaction evidence="15">
        <text>[GlcNAc-(1-&gt;4)-Mur2Ac(oyl-L-Ala-gamma-D-Glu-L-Lys-D-Ala-D-Ala)](n)-di-trans,octa-cis-undecaprenyl diphosphate + beta-D-GlcNAc-(1-&gt;4)-Mur2Ac(oyl-L-Ala-gamma-D-Glu-L-Lys-D-Ala-D-Ala)-di-trans,octa-cis-undecaprenyl diphosphate = [GlcNAc-(1-&gt;4)-Mur2Ac(oyl-L-Ala-gamma-D-Glu-L-Lys-D-Ala-D-Ala)](n+1)-di-trans,octa-cis-undecaprenyl diphosphate + di-trans,octa-cis-undecaprenyl diphosphate + H(+)</text>
        <dbReference type="Rhea" id="RHEA:23708"/>
        <dbReference type="Rhea" id="RHEA-COMP:9602"/>
        <dbReference type="Rhea" id="RHEA-COMP:9603"/>
        <dbReference type="ChEBI" id="CHEBI:15378"/>
        <dbReference type="ChEBI" id="CHEBI:58405"/>
        <dbReference type="ChEBI" id="CHEBI:60033"/>
        <dbReference type="ChEBI" id="CHEBI:78435"/>
        <dbReference type="EC" id="2.4.99.28"/>
    </reaction>
</comment>
<comment type="similarity">
    <text evidence="11">Belongs to the SEDS family. FtsW subfamily.</text>
</comment>
<protein>
    <recommendedName>
        <fullName evidence="12">Probable peptidoglycan glycosyltransferase FtsW</fullName>
        <ecNumber evidence="14">2.4.99.28</ecNumber>
    </recommendedName>
    <alternativeName>
        <fullName evidence="13">Cell division protein FtsW</fullName>
    </alternativeName>
    <alternativeName>
        <fullName evidence="10">Cell wall polymerase</fullName>
    </alternativeName>
    <alternativeName>
        <fullName evidence="9">Peptidoglycan polymerase</fullName>
    </alternativeName>
</protein>
<comment type="function">
    <text evidence="16">Peptidoglycan polymerase that is essential for cell division.</text>
</comment>
<comment type="subcellular location">
    <subcellularLocation>
        <location evidence="1">Membrane</location>
        <topology evidence="1">Multi-pass membrane protein</topology>
    </subcellularLocation>
</comment>
<evidence type="ECO:0000256" key="6">
    <source>
        <dbReference type="ARBA" id="ARBA00022984"/>
    </source>
</evidence>
<feature type="transmembrane region" description="Helical" evidence="18">
    <location>
        <begin position="295"/>
        <end position="322"/>
    </location>
</feature>
<keyword evidence="5" id="KW-0133">Cell shape</keyword>
<keyword evidence="6" id="KW-0573">Peptidoglycan synthesis</keyword>
<dbReference type="PANTHER" id="PTHR30474">
    <property type="entry name" value="CELL CYCLE PROTEIN"/>
    <property type="match status" value="1"/>
</dbReference>
<feature type="region of interest" description="Disordered" evidence="17">
    <location>
        <begin position="434"/>
        <end position="534"/>
    </location>
</feature>
<feature type="transmembrane region" description="Helical" evidence="18">
    <location>
        <begin position="107"/>
        <end position="129"/>
    </location>
</feature>
<sequence>MARSNEAAAATRRPRAAKAGWLGRWEDRIRRVPAPIMVPRLLFAASVFGLVAFGLAMVYSASSIKGLTAADDPSYYLVKQLVSLGIGLFLMLVAWKVDYHAWASGIGLKLIMGASFVVLLCVLVIGVASHGASRWISIAGLTLQPAEFVKFVVVAAAAQLLCRWGGRAPHWTEALRQAAPILVLVLMVLMQPDKGTTFIICAALFCMVWDSGAWDRRTLARAGVVAVVLFFVISLRDEYSRQRFLTMLNPEADPYGDGYQVTQGFYAFGSGGLLGVGLGMGSQKYAYLPEMHNDFILAVIGEELGAVGVVALMALFGLLLWSSLKIAEQAPDELGQLIVLGCAMLFVGAFLLNALGVLGLFPMSGKAIPFVSYGGSAMMGSMLGVGMILSVARATRLPETDGERRRRSLSMVQEGAAPQGGRALAVVAAPARQPGVEGSTAGEPRARSFRVLDGGSASGAPGRTEGSATTGAGRSERRGFGQRGLEAHPEARVVRDGSGRERIELGRSSSDRLRPSRGPEVRDRRGASDRHKRR</sequence>
<evidence type="ECO:0000256" key="11">
    <source>
        <dbReference type="ARBA" id="ARBA00038053"/>
    </source>
</evidence>
<evidence type="ECO:0000256" key="5">
    <source>
        <dbReference type="ARBA" id="ARBA00022960"/>
    </source>
</evidence>
<dbReference type="EMBL" id="JASJEX010000004">
    <property type="protein sequence ID" value="MDJ1130102.1"/>
    <property type="molecule type" value="Genomic_DNA"/>
</dbReference>
<dbReference type="EC" id="2.4.99.28" evidence="14"/>